<name>A0A2P2PK11_RHIMU</name>
<sequence>MKQQTIKHGNNVKSSTEQHLTFLWRN</sequence>
<evidence type="ECO:0000256" key="1">
    <source>
        <dbReference type="SAM" id="MobiDB-lite"/>
    </source>
</evidence>
<proteinExistence type="predicted"/>
<feature type="region of interest" description="Disordered" evidence="1">
    <location>
        <begin position="1"/>
        <end position="26"/>
    </location>
</feature>
<reference evidence="2" key="1">
    <citation type="submission" date="2018-02" db="EMBL/GenBank/DDBJ databases">
        <title>Rhizophora mucronata_Transcriptome.</title>
        <authorList>
            <person name="Meera S.P."/>
            <person name="Sreeshan A."/>
            <person name="Augustine A."/>
        </authorList>
    </citation>
    <scope>NUCLEOTIDE SEQUENCE</scope>
    <source>
        <tissue evidence="2">Leaf</tissue>
    </source>
</reference>
<dbReference type="EMBL" id="GGEC01074485">
    <property type="protein sequence ID" value="MBX54969.1"/>
    <property type="molecule type" value="Transcribed_RNA"/>
</dbReference>
<evidence type="ECO:0000313" key="2">
    <source>
        <dbReference type="EMBL" id="MBX54969.1"/>
    </source>
</evidence>
<feature type="compositionally biased region" description="Polar residues" evidence="1">
    <location>
        <begin position="1"/>
        <end position="19"/>
    </location>
</feature>
<dbReference type="AlphaFoldDB" id="A0A2P2PK11"/>
<accession>A0A2P2PK11</accession>
<organism evidence="2">
    <name type="scientific">Rhizophora mucronata</name>
    <name type="common">Asiatic mangrove</name>
    <dbReference type="NCBI Taxonomy" id="61149"/>
    <lineage>
        <taxon>Eukaryota</taxon>
        <taxon>Viridiplantae</taxon>
        <taxon>Streptophyta</taxon>
        <taxon>Embryophyta</taxon>
        <taxon>Tracheophyta</taxon>
        <taxon>Spermatophyta</taxon>
        <taxon>Magnoliopsida</taxon>
        <taxon>eudicotyledons</taxon>
        <taxon>Gunneridae</taxon>
        <taxon>Pentapetalae</taxon>
        <taxon>rosids</taxon>
        <taxon>fabids</taxon>
        <taxon>Malpighiales</taxon>
        <taxon>Rhizophoraceae</taxon>
        <taxon>Rhizophora</taxon>
    </lineage>
</organism>
<protein>
    <submittedName>
        <fullName evidence="2">Uncharacterized protein</fullName>
    </submittedName>
</protein>